<dbReference type="AlphaFoldDB" id="A0A1G8YLX7"/>
<evidence type="ECO:0000256" key="2">
    <source>
        <dbReference type="SAM" id="Phobius"/>
    </source>
</evidence>
<keyword evidence="4" id="KW-1185">Reference proteome</keyword>
<dbReference type="Proteomes" id="UP000198882">
    <property type="component" value="Unassembled WGS sequence"/>
</dbReference>
<sequence>MSDRSEEVTESRDTEDLLAETEELLSGTGGGVDTDEPRAPAESEPRRSVETDSRPSSTPLDTPAESDTKSGSSRLSRLRSKLSIPTSGPSLEQYFSPRAFFAFVLLVGTGLVAGGMTIPFAGRVLGMFGVAFAIGLLTSKRRYLEMAAAGTTVGGLSALASYTVLAVAGSYQAVVAVGVAAGLVGCLIGYYFGRDLRNGLVRDID</sequence>
<dbReference type="RefSeq" id="WP_090305725.1">
    <property type="nucleotide sequence ID" value="NZ_FNFE01000002.1"/>
</dbReference>
<feature type="transmembrane region" description="Helical" evidence="2">
    <location>
        <begin position="171"/>
        <end position="192"/>
    </location>
</feature>
<dbReference type="OrthoDB" id="242095at2157"/>
<feature type="compositionally biased region" description="Basic and acidic residues" evidence="1">
    <location>
        <begin position="35"/>
        <end position="53"/>
    </location>
</feature>
<keyword evidence="2" id="KW-0812">Transmembrane</keyword>
<gene>
    <name evidence="3" type="ORF">SAMN04515672_2221</name>
</gene>
<reference evidence="4" key="1">
    <citation type="submission" date="2016-10" db="EMBL/GenBank/DDBJ databases">
        <authorList>
            <person name="Varghese N."/>
            <person name="Submissions S."/>
        </authorList>
    </citation>
    <scope>NUCLEOTIDE SEQUENCE [LARGE SCALE GENOMIC DNA]</scope>
    <source>
        <strain evidence="4">B4,CECT 8067,JCM 17497</strain>
    </source>
</reference>
<evidence type="ECO:0000256" key="1">
    <source>
        <dbReference type="SAM" id="MobiDB-lite"/>
    </source>
</evidence>
<accession>A0A1G8YLX7</accession>
<evidence type="ECO:0000313" key="4">
    <source>
        <dbReference type="Proteomes" id="UP000198882"/>
    </source>
</evidence>
<evidence type="ECO:0008006" key="5">
    <source>
        <dbReference type="Google" id="ProtNLM"/>
    </source>
</evidence>
<name>A0A1G8YLX7_9EURY</name>
<organism evidence="3 4">
    <name type="scientific">Natronorubrum texcoconense</name>
    <dbReference type="NCBI Taxonomy" id="1095776"/>
    <lineage>
        <taxon>Archaea</taxon>
        <taxon>Methanobacteriati</taxon>
        <taxon>Methanobacteriota</taxon>
        <taxon>Stenosarchaea group</taxon>
        <taxon>Halobacteria</taxon>
        <taxon>Halobacteriales</taxon>
        <taxon>Natrialbaceae</taxon>
        <taxon>Natronorubrum</taxon>
    </lineage>
</organism>
<keyword evidence="2" id="KW-0472">Membrane</keyword>
<feature type="region of interest" description="Disordered" evidence="1">
    <location>
        <begin position="1"/>
        <end position="80"/>
    </location>
</feature>
<feature type="transmembrane region" description="Helical" evidence="2">
    <location>
        <begin position="124"/>
        <end position="139"/>
    </location>
</feature>
<protein>
    <recommendedName>
        <fullName evidence="5">DUF456 domain-containing protein</fullName>
    </recommendedName>
</protein>
<feature type="compositionally biased region" description="Basic and acidic residues" evidence="1">
    <location>
        <begin position="1"/>
        <end position="15"/>
    </location>
</feature>
<feature type="transmembrane region" description="Helical" evidence="2">
    <location>
        <begin position="146"/>
        <end position="165"/>
    </location>
</feature>
<evidence type="ECO:0000313" key="3">
    <source>
        <dbReference type="EMBL" id="SDK03872.1"/>
    </source>
</evidence>
<dbReference type="EMBL" id="FNFE01000002">
    <property type="protein sequence ID" value="SDK03872.1"/>
    <property type="molecule type" value="Genomic_DNA"/>
</dbReference>
<keyword evidence="2" id="KW-1133">Transmembrane helix</keyword>
<feature type="transmembrane region" description="Helical" evidence="2">
    <location>
        <begin position="99"/>
        <end position="118"/>
    </location>
</feature>
<proteinExistence type="predicted"/>